<protein>
    <recommendedName>
        <fullName evidence="3">prolyl oligopeptidase</fullName>
        <ecNumber evidence="3">3.4.21.26</ecNumber>
    </recommendedName>
</protein>
<evidence type="ECO:0000256" key="6">
    <source>
        <dbReference type="ARBA" id="ARBA00022825"/>
    </source>
</evidence>
<dbReference type="PANTHER" id="PTHR42881">
    <property type="entry name" value="PROLYL ENDOPEPTIDASE"/>
    <property type="match status" value="1"/>
</dbReference>
<feature type="region of interest" description="Disordered" evidence="7">
    <location>
        <begin position="298"/>
        <end position="321"/>
    </location>
</feature>
<dbReference type="GO" id="GO:0006508">
    <property type="term" value="P:proteolysis"/>
    <property type="evidence" value="ECO:0007669"/>
    <property type="project" value="UniProtKB-KW"/>
</dbReference>
<name>A0A345T3F8_9ACTN</name>
<proteinExistence type="inferred from homology"/>
<dbReference type="GO" id="GO:0005829">
    <property type="term" value="C:cytosol"/>
    <property type="evidence" value="ECO:0007669"/>
    <property type="project" value="TreeGrafter"/>
</dbReference>
<dbReference type="RefSeq" id="WP_111490024.1">
    <property type="nucleotide sequence ID" value="NZ_CP031264.1"/>
</dbReference>
<dbReference type="InterPro" id="IPR029058">
    <property type="entry name" value="AB_hydrolase_fold"/>
</dbReference>
<dbReference type="SUPFAM" id="SSF50993">
    <property type="entry name" value="Peptidase/esterase 'gauge' domain"/>
    <property type="match status" value="1"/>
</dbReference>
<dbReference type="InterPro" id="IPR002471">
    <property type="entry name" value="Pept_S9_AS"/>
</dbReference>
<dbReference type="InterPro" id="IPR023302">
    <property type="entry name" value="Pept_S9A_N"/>
</dbReference>
<accession>A0A345T3F8</accession>
<dbReference type="PROSITE" id="PS00708">
    <property type="entry name" value="PRO_ENDOPEP_SER"/>
    <property type="match status" value="1"/>
</dbReference>
<keyword evidence="6" id="KW-0720">Serine protease</keyword>
<dbReference type="SUPFAM" id="SSF53474">
    <property type="entry name" value="alpha/beta-Hydrolases"/>
    <property type="match status" value="1"/>
</dbReference>
<dbReference type="PANTHER" id="PTHR42881:SF2">
    <property type="entry name" value="PROLYL ENDOPEPTIDASE"/>
    <property type="match status" value="1"/>
</dbReference>
<dbReference type="GO" id="GO:0004252">
    <property type="term" value="F:serine-type endopeptidase activity"/>
    <property type="evidence" value="ECO:0007669"/>
    <property type="project" value="UniProtKB-EC"/>
</dbReference>
<dbReference type="Pfam" id="PF02897">
    <property type="entry name" value="Peptidase_S9_N"/>
    <property type="match status" value="1"/>
</dbReference>
<evidence type="ECO:0000256" key="7">
    <source>
        <dbReference type="SAM" id="MobiDB-lite"/>
    </source>
</evidence>
<dbReference type="AlphaFoldDB" id="A0A345T3F8"/>
<comment type="catalytic activity">
    <reaction evidence="1">
        <text>Hydrolysis of Pro-|-Xaa &gt;&gt; Ala-|-Xaa in oligopeptides.</text>
        <dbReference type="EC" id="3.4.21.26"/>
    </reaction>
</comment>
<dbReference type="Gene3D" id="2.130.10.120">
    <property type="entry name" value="Prolyl oligopeptidase, N-terminal domain"/>
    <property type="match status" value="1"/>
</dbReference>
<keyword evidence="4" id="KW-0645">Protease</keyword>
<feature type="region of interest" description="Disordered" evidence="7">
    <location>
        <begin position="1"/>
        <end position="20"/>
    </location>
</feature>
<comment type="similarity">
    <text evidence="2">Belongs to the peptidase S9A family.</text>
</comment>
<gene>
    <name evidence="10" type="ORF">C7M71_027100</name>
</gene>
<evidence type="ECO:0000313" key="11">
    <source>
        <dbReference type="Proteomes" id="UP000249340"/>
    </source>
</evidence>
<evidence type="ECO:0000256" key="1">
    <source>
        <dbReference type="ARBA" id="ARBA00001070"/>
    </source>
</evidence>
<organism evidence="10 11">
    <name type="scientific">Peterkaempfera bronchialis</name>
    <dbReference type="NCBI Taxonomy" id="2126346"/>
    <lineage>
        <taxon>Bacteria</taxon>
        <taxon>Bacillati</taxon>
        <taxon>Actinomycetota</taxon>
        <taxon>Actinomycetes</taxon>
        <taxon>Kitasatosporales</taxon>
        <taxon>Streptomycetaceae</taxon>
        <taxon>Peterkaempfera</taxon>
    </lineage>
</organism>
<dbReference type="InterPro" id="IPR051167">
    <property type="entry name" value="Prolyl_oligopep/macrocyclase"/>
</dbReference>
<sequence length="764" mass="82929">MVTQPAHEPPPGAARRYPPAPRAAVVEELFGHRVEDPYRWLEDPESEPTRQWSAAQDALLDEARERWPGRDRLAARLTELNAVGQENSPYWYGGRRFHTRRTPGQEHAVLLTVDPAEDGGAAPRDAAERVLIDPVALDPAGLTTLDAWSPSHEGRLLAYQLSEGGTEESALRVMDTATGETVDGPIDRTRYSPVAWLPGGDAFYYVRRLAPELVPDGEEQYHRRVYLHRVGTDPAEDAEVFGAGLPATTYYGVRVSRDGRWLTVTASAGTAPRSDLYLADLHAADLHAADLHAADLHAAPPERPPLRPLRTGRDDQTSLGVGEDGRAYVFTDADAPRGRVLVGDPAALYTAATGPDGVPPEEWRRLLAELVPQDPEAVLEDLAVLYGDGSDPGWRPRLLLCRSRHAVSEVAVHDLATGELLHTVELPGLGSVGGFSCSDPRVPGGGFEAWFRYGDHTAPERVLRYDGRTGEVTPWAEAPGRVELPPVTVRQVTYRSSDSTEVRMFLIARSDLPPGPRPTVLYGYGGFQVSLTPGFSPGVLAWVEAGGVYAIANLRGGLEEGEEWHRAGMLDRKQNVFDDFHAAARWLLENGVTEPGRLGISGGSNGGLLVGAAVTQRPDLYAAAVCSAPLLDMVRYERFGLGRTWNEEYGTADDPVQLGWLLAYSPYHRVRAGTAYPAVLFTVFDQDTRVDPLHARKLCAALQWATTADPDERPVLLRREKDVGHGARSVTRTVGLSTDTTCFLAARLGLDLTAGPSAGSGGTP</sequence>
<keyword evidence="5" id="KW-0378">Hydrolase</keyword>
<feature type="domain" description="Peptidase S9A N-terminal" evidence="9">
    <location>
        <begin position="18"/>
        <end position="477"/>
    </location>
</feature>
<evidence type="ECO:0000256" key="4">
    <source>
        <dbReference type="ARBA" id="ARBA00022670"/>
    </source>
</evidence>
<dbReference type="InterPro" id="IPR002470">
    <property type="entry name" value="Peptidase_S9A"/>
</dbReference>
<dbReference type="Gene3D" id="3.40.50.1820">
    <property type="entry name" value="alpha/beta hydrolase"/>
    <property type="match status" value="1"/>
</dbReference>
<dbReference type="InterPro" id="IPR001375">
    <property type="entry name" value="Peptidase_S9_cat"/>
</dbReference>
<evidence type="ECO:0000259" key="9">
    <source>
        <dbReference type="Pfam" id="PF02897"/>
    </source>
</evidence>
<dbReference type="PRINTS" id="PR00862">
    <property type="entry name" value="PROLIGOPTASE"/>
</dbReference>
<dbReference type="Proteomes" id="UP000249340">
    <property type="component" value="Chromosome"/>
</dbReference>
<dbReference type="GO" id="GO:0070012">
    <property type="term" value="F:oligopeptidase activity"/>
    <property type="evidence" value="ECO:0007669"/>
    <property type="project" value="TreeGrafter"/>
</dbReference>
<reference evidence="11" key="1">
    <citation type="submission" date="2018-07" db="EMBL/GenBank/DDBJ databases">
        <title>Streptacidiphilus bronchialis DSM 106435 chromosome.</title>
        <authorList>
            <person name="Batra D."/>
            <person name="Gulvik C.A."/>
        </authorList>
    </citation>
    <scope>NUCLEOTIDE SEQUENCE [LARGE SCALE GENOMIC DNA]</scope>
    <source>
        <strain evidence="11">DSM 106435</strain>
    </source>
</reference>
<evidence type="ECO:0000256" key="2">
    <source>
        <dbReference type="ARBA" id="ARBA00005228"/>
    </source>
</evidence>
<evidence type="ECO:0000313" key="10">
    <source>
        <dbReference type="EMBL" id="AXI80513.1"/>
    </source>
</evidence>
<dbReference type="KEGG" id="stri:C7M71_027100"/>
<evidence type="ECO:0000259" key="8">
    <source>
        <dbReference type="Pfam" id="PF00326"/>
    </source>
</evidence>
<evidence type="ECO:0000256" key="5">
    <source>
        <dbReference type="ARBA" id="ARBA00022801"/>
    </source>
</evidence>
<dbReference type="OrthoDB" id="9801421at2"/>
<feature type="domain" description="Peptidase S9 prolyl oligopeptidase catalytic" evidence="8">
    <location>
        <begin position="539"/>
        <end position="748"/>
    </location>
</feature>
<dbReference type="Pfam" id="PF00326">
    <property type="entry name" value="Peptidase_S9"/>
    <property type="match status" value="1"/>
</dbReference>
<keyword evidence="11" id="KW-1185">Reference proteome</keyword>
<evidence type="ECO:0000256" key="3">
    <source>
        <dbReference type="ARBA" id="ARBA00011897"/>
    </source>
</evidence>
<dbReference type="EC" id="3.4.21.26" evidence="3"/>
<dbReference type="EMBL" id="CP031264">
    <property type="protein sequence ID" value="AXI80513.1"/>
    <property type="molecule type" value="Genomic_DNA"/>
</dbReference>